<keyword evidence="3" id="KW-1185">Reference proteome</keyword>
<dbReference type="Proteomes" id="UP000255024">
    <property type="component" value="Unassembled WGS sequence"/>
</dbReference>
<evidence type="ECO:0000256" key="1">
    <source>
        <dbReference type="SAM" id="SignalP"/>
    </source>
</evidence>
<name>A0A378U2N2_MYROD</name>
<dbReference type="AlphaFoldDB" id="A0A378U2N2"/>
<evidence type="ECO:0000313" key="3">
    <source>
        <dbReference type="Proteomes" id="UP000255024"/>
    </source>
</evidence>
<organism evidence="2 3">
    <name type="scientific">Myroides odoratus</name>
    <name type="common">Flavobacterium odoratum</name>
    <dbReference type="NCBI Taxonomy" id="256"/>
    <lineage>
        <taxon>Bacteria</taxon>
        <taxon>Pseudomonadati</taxon>
        <taxon>Bacteroidota</taxon>
        <taxon>Flavobacteriia</taxon>
        <taxon>Flavobacteriales</taxon>
        <taxon>Flavobacteriaceae</taxon>
        <taxon>Myroides</taxon>
    </lineage>
</organism>
<feature type="signal peptide" evidence="1">
    <location>
        <begin position="1"/>
        <end position="22"/>
    </location>
</feature>
<gene>
    <name evidence="2" type="ORF">NCTC11179_02745</name>
</gene>
<keyword evidence="1" id="KW-0732">Signal</keyword>
<dbReference type="RefSeq" id="WP_115092025.1">
    <property type="nucleotide sequence ID" value="NZ_CP068107.1"/>
</dbReference>
<reference evidence="2 3" key="1">
    <citation type="submission" date="2018-06" db="EMBL/GenBank/DDBJ databases">
        <authorList>
            <consortium name="Pathogen Informatics"/>
            <person name="Doyle S."/>
        </authorList>
    </citation>
    <scope>NUCLEOTIDE SEQUENCE [LARGE SCALE GENOMIC DNA]</scope>
    <source>
        <strain evidence="2 3">NCTC11179</strain>
    </source>
</reference>
<proteinExistence type="predicted"/>
<feature type="chain" id="PRO_5016787847" description="Lipoprotein" evidence="1">
    <location>
        <begin position="23"/>
        <end position="175"/>
    </location>
</feature>
<evidence type="ECO:0008006" key="4">
    <source>
        <dbReference type="Google" id="ProtNLM"/>
    </source>
</evidence>
<accession>A0A378U2N2</accession>
<evidence type="ECO:0000313" key="2">
    <source>
        <dbReference type="EMBL" id="STZ69241.1"/>
    </source>
</evidence>
<protein>
    <recommendedName>
        <fullName evidence="4">Lipoprotein</fullName>
    </recommendedName>
</protein>
<sequence length="175" mass="20405">MLINQTLLIALCLLLFSCSKSDDDSVDELDVFSLAYVPLNSFDELNIQGYYYAGFKAEGRKASMLIKNSKACRSHDFLSLSKTKEGILDKLEYAFYIEGSFGCFQYAMHTFEENKLIETGKIFTTIRDQYSNRLFKGILEIGFQGEYLRIEDQISDYQRMDPNEKVYLYFKKERE</sequence>
<dbReference type="EMBL" id="UGQL01000002">
    <property type="protein sequence ID" value="STZ69241.1"/>
    <property type="molecule type" value="Genomic_DNA"/>
</dbReference>